<evidence type="ECO:0000313" key="3">
    <source>
        <dbReference type="Proteomes" id="UP000324897"/>
    </source>
</evidence>
<evidence type="ECO:0008006" key="4">
    <source>
        <dbReference type="Google" id="ProtNLM"/>
    </source>
</evidence>
<reference evidence="2 3" key="1">
    <citation type="journal article" date="2019" name="Sci. Rep.">
        <title>A high-quality genome of Eragrostis curvula grass provides insights into Poaceae evolution and supports new strategies to enhance forage quality.</title>
        <authorList>
            <person name="Carballo J."/>
            <person name="Santos B.A.C.M."/>
            <person name="Zappacosta D."/>
            <person name="Garbus I."/>
            <person name="Selva J.P."/>
            <person name="Gallo C.A."/>
            <person name="Diaz A."/>
            <person name="Albertini E."/>
            <person name="Caccamo M."/>
            <person name="Echenique V."/>
        </authorList>
    </citation>
    <scope>NUCLEOTIDE SEQUENCE [LARGE SCALE GENOMIC DNA]</scope>
    <source>
        <strain evidence="3">cv. Victoria</strain>
        <tissue evidence="2">Leaf</tissue>
    </source>
</reference>
<sequence length="123" mass="13103">MSLPSVKEKSKNQTVMPKWIPPPSGLAKVNIVDAALSKNRSIAACAAVARSKTGEFLGASVVVMDGIMNAEVSEALACGEGTSMETVWVNMAKLFVRSREEQMTSQRSSMSMKAGDKIATHIS</sequence>
<name>A0A5J9T3M8_9POAL</name>
<organism evidence="2 3">
    <name type="scientific">Eragrostis curvula</name>
    <name type="common">weeping love grass</name>
    <dbReference type="NCBI Taxonomy" id="38414"/>
    <lineage>
        <taxon>Eukaryota</taxon>
        <taxon>Viridiplantae</taxon>
        <taxon>Streptophyta</taxon>
        <taxon>Embryophyta</taxon>
        <taxon>Tracheophyta</taxon>
        <taxon>Spermatophyta</taxon>
        <taxon>Magnoliopsida</taxon>
        <taxon>Liliopsida</taxon>
        <taxon>Poales</taxon>
        <taxon>Poaceae</taxon>
        <taxon>PACMAD clade</taxon>
        <taxon>Chloridoideae</taxon>
        <taxon>Eragrostideae</taxon>
        <taxon>Eragrostidinae</taxon>
        <taxon>Eragrostis</taxon>
    </lineage>
</organism>
<evidence type="ECO:0000256" key="1">
    <source>
        <dbReference type="SAM" id="MobiDB-lite"/>
    </source>
</evidence>
<proteinExistence type="predicted"/>
<dbReference type="AlphaFoldDB" id="A0A5J9T3M8"/>
<comment type="caution">
    <text evidence="2">The sequence shown here is derived from an EMBL/GenBank/DDBJ whole genome shotgun (WGS) entry which is preliminary data.</text>
</comment>
<feature type="region of interest" description="Disordered" evidence="1">
    <location>
        <begin position="102"/>
        <end position="123"/>
    </location>
</feature>
<dbReference type="Proteomes" id="UP000324897">
    <property type="component" value="Unassembled WGS sequence"/>
</dbReference>
<accession>A0A5J9T3M8</accession>
<protein>
    <recommendedName>
        <fullName evidence="4">RNase H type-1 domain-containing protein</fullName>
    </recommendedName>
</protein>
<keyword evidence="3" id="KW-1185">Reference proteome</keyword>
<feature type="non-terminal residue" evidence="2">
    <location>
        <position position="1"/>
    </location>
</feature>
<dbReference type="Gramene" id="TVU05993">
    <property type="protein sequence ID" value="TVU05993"/>
    <property type="gene ID" value="EJB05_49180"/>
</dbReference>
<feature type="compositionally biased region" description="Basic and acidic residues" evidence="1">
    <location>
        <begin position="114"/>
        <end position="123"/>
    </location>
</feature>
<evidence type="ECO:0000313" key="2">
    <source>
        <dbReference type="EMBL" id="TVU05993.1"/>
    </source>
</evidence>
<dbReference type="EMBL" id="RWGY01000051">
    <property type="protein sequence ID" value="TVU05993.1"/>
    <property type="molecule type" value="Genomic_DNA"/>
</dbReference>
<gene>
    <name evidence="2" type="ORF">EJB05_49180</name>
</gene>
<dbReference type="OrthoDB" id="1906820at2759"/>